<name>A0A8H9C8X1_9HYPH</name>
<organism evidence="1 2">
    <name type="scientific">Methylobacterium indicum</name>
    <dbReference type="NCBI Taxonomy" id="1775910"/>
    <lineage>
        <taxon>Bacteria</taxon>
        <taxon>Pseudomonadati</taxon>
        <taxon>Pseudomonadota</taxon>
        <taxon>Alphaproteobacteria</taxon>
        <taxon>Hyphomicrobiales</taxon>
        <taxon>Methylobacteriaceae</taxon>
        <taxon>Methylobacterium</taxon>
    </lineage>
</organism>
<sequence>MSLRACLVLALLTGLAGLALRLAVPVTPVDQDYRDVVAFYRAMPAGSGH</sequence>
<dbReference type="RefSeq" id="WP_165602045.1">
    <property type="nucleotide sequence ID" value="NZ_AP024145.1"/>
</dbReference>
<proteinExistence type="predicted"/>
<reference evidence="1" key="1">
    <citation type="submission" date="2020-11" db="EMBL/GenBank/DDBJ databases">
        <title>Complete genome sequence of a novel pathogenic Methylobacterium strain isolated from rice in Vietnam.</title>
        <authorList>
            <person name="Lai K."/>
            <person name="Okazaki S."/>
            <person name="Higashi K."/>
            <person name="Mori H."/>
            <person name="Toyoda A."/>
            <person name="Kurokawa K."/>
        </authorList>
    </citation>
    <scope>NUCLEOTIDE SEQUENCE</scope>
    <source>
        <strain evidence="1">VL1</strain>
    </source>
</reference>
<dbReference type="KEGG" id="mind:mvi_42510"/>
<dbReference type="EMBL" id="AP024145">
    <property type="protein sequence ID" value="BCM85790.1"/>
    <property type="molecule type" value="Genomic_DNA"/>
</dbReference>
<protein>
    <submittedName>
        <fullName evidence="1">Uncharacterized protein</fullName>
    </submittedName>
</protein>
<gene>
    <name evidence="1" type="ORF">mvi_42510</name>
</gene>
<evidence type="ECO:0000313" key="1">
    <source>
        <dbReference type="EMBL" id="BCM85790.1"/>
    </source>
</evidence>
<evidence type="ECO:0000313" key="2">
    <source>
        <dbReference type="Proteomes" id="UP000663508"/>
    </source>
</evidence>
<dbReference type="AlphaFoldDB" id="A0A8H9C8X1"/>
<accession>A0A8H9C8X1</accession>
<dbReference type="Proteomes" id="UP000663508">
    <property type="component" value="Chromosome"/>
</dbReference>